<evidence type="ECO:0000313" key="2">
    <source>
        <dbReference type="Proteomes" id="UP000276133"/>
    </source>
</evidence>
<proteinExistence type="predicted"/>
<sequence length="97" mass="11490">MIKLEHFHMKLVYFRIKINFFLRPIADHLLSDPYQKKKKKSAIVSIYNFRYSMFALAINAVSKLKTLGKVTNQMHPNMKAHLYKTYVRPALTYGVRI</sequence>
<reference evidence="1 2" key="1">
    <citation type="journal article" date="2018" name="Sci. Rep.">
        <title>Genomic signatures of local adaptation to the degree of environmental predictability in rotifers.</title>
        <authorList>
            <person name="Franch-Gras L."/>
            <person name="Hahn C."/>
            <person name="Garcia-Roger E.M."/>
            <person name="Carmona M.J."/>
            <person name="Serra M."/>
            <person name="Gomez A."/>
        </authorList>
    </citation>
    <scope>NUCLEOTIDE SEQUENCE [LARGE SCALE GENOMIC DNA]</scope>
    <source>
        <strain evidence="1">HYR1</strain>
    </source>
</reference>
<accession>A0A3M7RRD5</accession>
<name>A0A3M7RRD5_BRAPC</name>
<dbReference type="Proteomes" id="UP000276133">
    <property type="component" value="Unassembled WGS sequence"/>
</dbReference>
<keyword evidence="2" id="KW-1185">Reference proteome</keyword>
<gene>
    <name evidence="1" type="ORF">BpHYR1_008373</name>
</gene>
<evidence type="ECO:0000313" key="1">
    <source>
        <dbReference type="EMBL" id="RNA26126.1"/>
    </source>
</evidence>
<dbReference type="AlphaFoldDB" id="A0A3M7RRD5"/>
<organism evidence="1 2">
    <name type="scientific">Brachionus plicatilis</name>
    <name type="common">Marine rotifer</name>
    <name type="synonym">Brachionus muelleri</name>
    <dbReference type="NCBI Taxonomy" id="10195"/>
    <lineage>
        <taxon>Eukaryota</taxon>
        <taxon>Metazoa</taxon>
        <taxon>Spiralia</taxon>
        <taxon>Gnathifera</taxon>
        <taxon>Rotifera</taxon>
        <taxon>Eurotatoria</taxon>
        <taxon>Monogononta</taxon>
        <taxon>Pseudotrocha</taxon>
        <taxon>Ploima</taxon>
        <taxon>Brachionidae</taxon>
        <taxon>Brachionus</taxon>
    </lineage>
</organism>
<dbReference type="EMBL" id="REGN01002798">
    <property type="protein sequence ID" value="RNA26126.1"/>
    <property type="molecule type" value="Genomic_DNA"/>
</dbReference>
<comment type="caution">
    <text evidence="1">The sequence shown here is derived from an EMBL/GenBank/DDBJ whole genome shotgun (WGS) entry which is preliminary data.</text>
</comment>
<protein>
    <submittedName>
        <fullName evidence="1">Uncharacterized protein</fullName>
    </submittedName>
</protein>